<evidence type="ECO:0000313" key="3">
    <source>
        <dbReference type="Proteomes" id="UP000319375"/>
    </source>
</evidence>
<name>A0A5C5S6S1_9ACTN</name>
<dbReference type="InterPro" id="IPR014457">
    <property type="entry name" value="UCP010260"/>
</dbReference>
<dbReference type="Proteomes" id="UP000319375">
    <property type="component" value="Unassembled WGS sequence"/>
</dbReference>
<keyword evidence="3" id="KW-1185">Reference proteome</keyword>
<dbReference type="Pfam" id="PF09348">
    <property type="entry name" value="DUF1990"/>
    <property type="match status" value="1"/>
</dbReference>
<reference evidence="2 3" key="1">
    <citation type="submission" date="2019-06" db="EMBL/GenBank/DDBJ databases">
        <title>Tsukamurella conjunctivitidis sp. nov., Tsukamurella assacharolytica sp. nov. and Tsukamurella sputae sp. nov. isolated from patients with conjunctivitis, bacteraemia (lymphoma) and respiratory infection (sputum) in Hong Kong.</title>
        <authorList>
            <person name="Teng J.L.L."/>
            <person name="Lee H.H."/>
            <person name="Fong J.Y.H."/>
            <person name="Fok K.M.N."/>
            <person name="Lau S.K.P."/>
            <person name="Woo P.C.Y."/>
        </authorList>
    </citation>
    <scope>NUCLEOTIDE SEQUENCE [LARGE SCALE GENOMIC DNA]</scope>
    <source>
        <strain evidence="2 3">HKU72</strain>
    </source>
</reference>
<comment type="caution">
    <text evidence="2">The sequence shown here is derived from an EMBL/GenBank/DDBJ whole genome shotgun (WGS) entry which is preliminary data.</text>
</comment>
<dbReference type="EMBL" id="VIGX01000001">
    <property type="protein sequence ID" value="TWS30552.1"/>
    <property type="molecule type" value="Genomic_DNA"/>
</dbReference>
<feature type="domain" description="DUF1990" evidence="1">
    <location>
        <begin position="11"/>
        <end position="155"/>
    </location>
</feature>
<dbReference type="PANTHER" id="PTHR34202:SF1">
    <property type="entry name" value="UPF0548 PROTEIN"/>
    <property type="match status" value="1"/>
</dbReference>
<dbReference type="InterPro" id="IPR018960">
    <property type="entry name" value="DUF1990"/>
</dbReference>
<dbReference type="RefSeq" id="WP_146485190.1">
    <property type="nucleotide sequence ID" value="NZ_VIGX01000001.1"/>
</dbReference>
<dbReference type="AlphaFoldDB" id="A0A5C5S6S1"/>
<dbReference type="PIRSF" id="PIRSF010260">
    <property type="entry name" value="UCP010260"/>
    <property type="match status" value="1"/>
</dbReference>
<evidence type="ECO:0000259" key="1">
    <source>
        <dbReference type="Pfam" id="PF09348"/>
    </source>
</evidence>
<organism evidence="2 3">
    <name type="scientific">Tsukamurella conjunctivitidis</name>
    <dbReference type="NCBI Taxonomy" id="2592068"/>
    <lineage>
        <taxon>Bacteria</taxon>
        <taxon>Bacillati</taxon>
        <taxon>Actinomycetota</taxon>
        <taxon>Actinomycetes</taxon>
        <taxon>Mycobacteriales</taxon>
        <taxon>Tsukamurellaceae</taxon>
        <taxon>Tsukamurella</taxon>
    </lineage>
</organism>
<evidence type="ECO:0000313" key="2">
    <source>
        <dbReference type="EMBL" id="TWS30552.1"/>
    </source>
</evidence>
<proteinExistence type="predicted"/>
<sequence>MTRPAAPAWVDAPSGFRRAEIVTTIGHGDEEFARAAHDVLHWAVKTRSGFAVSTDGPVEPGQRVTVTAWVAGVTVREPVEVVDVVRTADRVGFSYRTLPGHPVRGEEAFVVHRDGDAVLLTIRSLTRPAPRGFWRAVYPALLVAQRVARARYVRALATPSS</sequence>
<dbReference type="PANTHER" id="PTHR34202">
    <property type="entry name" value="UPF0548 PROTEIN"/>
    <property type="match status" value="1"/>
</dbReference>
<dbReference type="OrthoDB" id="120660at2"/>
<protein>
    <submittedName>
        <fullName evidence="2">DUF1990 domain-containing protein</fullName>
    </submittedName>
</protein>
<accession>A0A5C5S6S1</accession>
<gene>
    <name evidence="2" type="ORF">FK530_01375</name>
</gene>